<sequence length="278" mass="31131">MQIMSGVSLETADRELRTYVEAVVADLRDEVGDSLSAVILHGSLAMGSFHAPKSDVDLLVLVRDLSPGRAEMLYRLFERHHARRPYVGGLEASVIRTSDARSPRHPLPYLVHFSETTAGWRPWQGEDPPTDEDLIAHLTVARHHGISLHGPEPADLIGDLPWTDYLASVRSDIDWILEDENILTSPFYGILNLCRWMMIEEAEDRIVPGKEEAGIWALSHLPAALTEIVAQALAAYRAPDWPHDREERRLAGGPWPRPGLIEFRDYVRSRLPGSDTGT</sequence>
<feature type="domain" description="Adenylyltransferase AadA C-terminal" evidence="5">
    <location>
        <begin position="156"/>
        <end position="244"/>
    </location>
</feature>
<organism evidence="6 7">
    <name type="scientific">Inquilinus limosus MP06</name>
    <dbReference type="NCBI Taxonomy" id="1398085"/>
    <lineage>
        <taxon>Bacteria</taxon>
        <taxon>Pseudomonadati</taxon>
        <taxon>Pseudomonadota</taxon>
        <taxon>Alphaproteobacteria</taxon>
        <taxon>Rhodospirillales</taxon>
        <taxon>Rhodospirillaceae</taxon>
        <taxon>Inquilinus</taxon>
    </lineage>
</organism>
<accession>A0A0A0D1G8</accession>
<dbReference type="EC" id="2.7.7.47" evidence="2"/>
<dbReference type="GO" id="GO:0009012">
    <property type="term" value="F:aminoglycoside 3''-adenylyltransferase activity"/>
    <property type="evidence" value="ECO:0007669"/>
    <property type="project" value="UniProtKB-EC"/>
</dbReference>
<name>A0A0A0D1G8_9PROT</name>
<dbReference type="Proteomes" id="UP000029995">
    <property type="component" value="Unassembled WGS sequence"/>
</dbReference>
<dbReference type="Gene3D" id="3.30.460.10">
    <property type="entry name" value="Beta Polymerase, domain 2"/>
    <property type="match status" value="1"/>
</dbReference>
<comment type="catalytic activity">
    <reaction evidence="4">
        <text>streptomycin + ATP = 3''-O-adenylylstreptomycin + diphosphate</text>
        <dbReference type="Rhea" id="RHEA:20245"/>
        <dbReference type="ChEBI" id="CHEBI:30616"/>
        <dbReference type="ChEBI" id="CHEBI:33019"/>
        <dbReference type="ChEBI" id="CHEBI:58007"/>
        <dbReference type="ChEBI" id="CHEBI:58605"/>
        <dbReference type="EC" id="2.7.7.47"/>
    </reaction>
</comment>
<evidence type="ECO:0000256" key="2">
    <source>
        <dbReference type="ARBA" id="ARBA00035126"/>
    </source>
</evidence>
<dbReference type="InterPro" id="IPR025184">
    <property type="entry name" value="AadA_C"/>
</dbReference>
<evidence type="ECO:0000259" key="5">
    <source>
        <dbReference type="Pfam" id="PF13427"/>
    </source>
</evidence>
<dbReference type="CDD" id="cd05403">
    <property type="entry name" value="NT_KNTase_like"/>
    <property type="match status" value="1"/>
</dbReference>
<reference evidence="6 7" key="1">
    <citation type="submission" date="2014-01" db="EMBL/GenBank/DDBJ databases">
        <title>Genome sequence determination for a cystic fibrosis isolate, Inquilinus limosus.</title>
        <authorList>
            <person name="Pino M."/>
            <person name="Di Conza J."/>
            <person name="Gutkind G."/>
        </authorList>
    </citation>
    <scope>NUCLEOTIDE SEQUENCE [LARGE SCALE GENOMIC DNA]</scope>
    <source>
        <strain evidence="6 7">MP06</strain>
    </source>
</reference>
<dbReference type="EMBL" id="JANX01000665">
    <property type="protein sequence ID" value="KGM30877.1"/>
    <property type="molecule type" value="Genomic_DNA"/>
</dbReference>
<dbReference type="InterPro" id="IPR043519">
    <property type="entry name" value="NT_sf"/>
</dbReference>
<comment type="caution">
    <text evidence="6">The sequence shown here is derived from an EMBL/GenBank/DDBJ whole genome shotgun (WGS) entry which is preliminary data.</text>
</comment>
<dbReference type="SUPFAM" id="SSF81301">
    <property type="entry name" value="Nucleotidyltransferase"/>
    <property type="match status" value="1"/>
</dbReference>
<proteinExistence type="predicted"/>
<evidence type="ECO:0000313" key="7">
    <source>
        <dbReference type="Proteomes" id="UP000029995"/>
    </source>
</evidence>
<evidence type="ECO:0000313" key="6">
    <source>
        <dbReference type="EMBL" id="KGM30877.1"/>
    </source>
</evidence>
<evidence type="ECO:0000256" key="3">
    <source>
        <dbReference type="ARBA" id="ARBA00035252"/>
    </source>
</evidence>
<protein>
    <recommendedName>
        <fullName evidence="3">Aminoglycoside (3'') (9) adenylyltransferase</fullName>
        <ecNumber evidence="2">2.7.7.47</ecNumber>
    </recommendedName>
</protein>
<gene>
    <name evidence="6" type="ORF">P409_30475</name>
</gene>
<keyword evidence="1" id="KW-0808">Transferase</keyword>
<evidence type="ECO:0000256" key="1">
    <source>
        <dbReference type="ARBA" id="ARBA00022679"/>
    </source>
</evidence>
<dbReference type="Pfam" id="PF13427">
    <property type="entry name" value="AadA_C"/>
    <property type="match status" value="1"/>
</dbReference>
<evidence type="ECO:0000256" key="4">
    <source>
        <dbReference type="ARBA" id="ARBA00048566"/>
    </source>
</evidence>
<dbReference type="AlphaFoldDB" id="A0A0A0D1G8"/>